<evidence type="ECO:0000313" key="3">
    <source>
        <dbReference type="Proteomes" id="UP001597402"/>
    </source>
</evidence>
<name>A0ABW4XEB8_9ACTN</name>
<proteinExistence type="predicted"/>
<reference evidence="3" key="1">
    <citation type="journal article" date="2019" name="Int. J. Syst. Evol. Microbiol.">
        <title>The Global Catalogue of Microorganisms (GCM) 10K type strain sequencing project: providing services to taxonomists for standard genome sequencing and annotation.</title>
        <authorList>
            <consortium name="The Broad Institute Genomics Platform"/>
            <consortium name="The Broad Institute Genome Sequencing Center for Infectious Disease"/>
            <person name="Wu L."/>
            <person name="Ma J."/>
        </authorList>
    </citation>
    <scope>NUCLEOTIDE SEQUENCE [LARGE SCALE GENOMIC DNA]</scope>
    <source>
        <strain evidence="3">JCM 3338</strain>
    </source>
</reference>
<sequence length="324" mass="34129">MTTDLRSELSGAYADVTLADPLDQVVRRGRRIRRARRVRRVAPPLVAAAAVVVGVTVVQGEDGVVAPGPIELVGYSVPAFPLSFDPVPAGLAGPSFSLDPSFEEVGPGTAHAGWSDPDDPDTGIGLSVRSDGPGTSGEEEVGETEIAGEEATLHRTVVTGGPEVYSVVWERTDDQWVRVFGTGRFGSEEDVVELARRVVDRAAGVPLQVGLAPRGWVVVGYKDDRILTLADPAGDPATEGTARTLSVHLTDSPSDPADLPLEVGATDGRMDEVSVQGRPGYLLPTADGWLLRAAMADGTVFTLQTPADFTPEQVVAIAEEVHRP</sequence>
<comment type="caution">
    <text evidence="2">The sequence shown here is derived from an EMBL/GenBank/DDBJ whole genome shotgun (WGS) entry which is preliminary data.</text>
</comment>
<keyword evidence="3" id="KW-1185">Reference proteome</keyword>
<accession>A0ABW4XEB8</accession>
<keyword evidence="1" id="KW-1133">Transmembrane helix</keyword>
<dbReference type="RefSeq" id="WP_376877512.1">
    <property type="nucleotide sequence ID" value="NZ_JBHUHP010000015.1"/>
</dbReference>
<evidence type="ECO:0000313" key="2">
    <source>
        <dbReference type="EMBL" id="MFD2092833.1"/>
    </source>
</evidence>
<dbReference type="Proteomes" id="UP001597402">
    <property type="component" value="Unassembled WGS sequence"/>
</dbReference>
<protein>
    <recommendedName>
        <fullName evidence="4">DUF4367 domain-containing protein</fullName>
    </recommendedName>
</protein>
<evidence type="ECO:0008006" key="4">
    <source>
        <dbReference type="Google" id="ProtNLM"/>
    </source>
</evidence>
<keyword evidence="1" id="KW-0812">Transmembrane</keyword>
<evidence type="ECO:0000256" key="1">
    <source>
        <dbReference type="SAM" id="Phobius"/>
    </source>
</evidence>
<organism evidence="2 3">
    <name type="scientific">Blastococcus deserti</name>
    <dbReference type="NCBI Taxonomy" id="2259033"/>
    <lineage>
        <taxon>Bacteria</taxon>
        <taxon>Bacillati</taxon>
        <taxon>Actinomycetota</taxon>
        <taxon>Actinomycetes</taxon>
        <taxon>Geodermatophilales</taxon>
        <taxon>Geodermatophilaceae</taxon>
        <taxon>Blastococcus</taxon>
    </lineage>
</organism>
<gene>
    <name evidence="2" type="ORF">ACFSHS_14755</name>
</gene>
<feature type="transmembrane region" description="Helical" evidence="1">
    <location>
        <begin position="41"/>
        <end position="60"/>
    </location>
</feature>
<keyword evidence="1" id="KW-0472">Membrane</keyword>
<dbReference type="EMBL" id="JBHUHP010000015">
    <property type="protein sequence ID" value="MFD2092833.1"/>
    <property type="molecule type" value="Genomic_DNA"/>
</dbReference>